<dbReference type="FunFam" id="3.30.200.20:FF:000049">
    <property type="entry name" value="cyclin-dependent kinase-like 1 isoform X1"/>
    <property type="match status" value="1"/>
</dbReference>
<dbReference type="SUPFAM" id="SSF56112">
    <property type="entry name" value="Protein kinase-like (PK-like)"/>
    <property type="match status" value="1"/>
</dbReference>
<reference evidence="12" key="1">
    <citation type="journal article" date="2020" name="bioRxiv">
        <title>Comparative genomics of Chlamydomonas.</title>
        <authorList>
            <person name="Craig R.J."/>
            <person name="Hasan A.R."/>
            <person name="Ness R.W."/>
            <person name="Keightley P.D."/>
        </authorList>
    </citation>
    <scope>NUCLEOTIDE SEQUENCE</scope>
    <source>
        <strain evidence="12">CCAP 11/173</strain>
    </source>
</reference>
<dbReference type="FunFam" id="1.10.510.10:FF:000980">
    <property type="entry name" value="Predicted protein"/>
    <property type="match status" value="1"/>
</dbReference>
<feature type="compositionally biased region" description="Low complexity" evidence="10">
    <location>
        <begin position="386"/>
        <end position="397"/>
    </location>
</feature>
<dbReference type="EMBL" id="JAEHOD010000002">
    <property type="protein sequence ID" value="KAG2453978.1"/>
    <property type="molecule type" value="Genomic_DNA"/>
</dbReference>
<keyword evidence="9" id="KW-0175">Coiled coil</keyword>
<comment type="catalytic activity">
    <reaction evidence="8">
        <text>L-seryl-[protein] + ATP = O-phospho-L-seryl-[protein] + ADP + H(+)</text>
        <dbReference type="Rhea" id="RHEA:17989"/>
        <dbReference type="Rhea" id="RHEA-COMP:9863"/>
        <dbReference type="Rhea" id="RHEA-COMP:11604"/>
        <dbReference type="ChEBI" id="CHEBI:15378"/>
        <dbReference type="ChEBI" id="CHEBI:29999"/>
        <dbReference type="ChEBI" id="CHEBI:30616"/>
        <dbReference type="ChEBI" id="CHEBI:83421"/>
        <dbReference type="ChEBI" id="CHEBI:456216"/>
        <dbReference type="EC" id="2.7.11.22"/>
    </reaction>
</comment>
<organism evidence="12 13">
    <name type="scientific">Chlamydomonas schloesseri</name>
    <dbReference type="NCBI Taxonomy" id="2026947"/>
    <lineage>
        <taxon>Eukaryota</taxon>
        <taxon>Viridiplantae</taxon>
        <taxon>Chlorophyta</taxon>
        <taxon>core chlorophytes</taxon>
        <taxon>Chlorophyceae</taxon>
        <taxon>CS clade</taxon>
        <taxon>Chlamydomonadales</taxon>
        <taxon>Chlamydomonadaceae</taxon>
        <taxon>Chlamydomonas</taxon>
    </lineage>
</organism>
<evidence type="ECO:0000256" key="10">
    <source>
        <dbReference type="SAM" id="MobiDB-lite"/>
    </source>
</evidence>
<feature type="region of interest" description="Disordered" evidence="10">
    <location>
        <begin position="1340"/>
        <end position="1387"/>
    </location>
</feature>
<feature type="compositionally biased region" description="Gly residues" evidence="10">
    <location>
        <begin position="741"/>
        <end position="753"/>
    </location>
</feature>
<evidence type="ECO:0000256" key="8">
    <source>
        <dbReference type="ARBA" id="ARBA00048367"/>
    </source>
</evidence>
<feature type="region of interest" description="Disordered" evidence="10">
    <location>
        <begin position="523"/>
        <end position="546"/>
    </location>
</feature>
<feature type="region of interest" description="Disordered" evidence="10">
    <location>
        <begin position="337"/>
        <end position="368"/>
    </location>
</feature>
<dbReference type="PROSITE" id="PS00108">
    <property type="entry name" value="PROTEIN_KINASE_ST"/>
    <property type="match status" value="1"/>
</dbReference>
<dbReference type="InterPro" id="IPR050117">
    <property type="entry name" value="MAPK"/>
</dbReference>
<keyword evidence="3" id="KW-0808">Transferase</keyword>
<evidence type="ECO:0000256" key="7">
    <source>
        <dbReference type="ARBA" id="ARBA00047811"/>
    </source>
</evidence>
<evidence type="ECO:0000259" key="11">
    <source>
        <dbReference type="PROSITE" id="PS50011"/>
    </source>
</evidence>
<feature type="compositionally biased region" description="Low complexity" evidence="10">
    <location>
        <begin position="1046"/>
        <end position="1055"/>
    </location>
</feature>
<dbReference type="PANTHER" id="PTHR24055">
    <property type="entry name" value="MITOGEN-ACTIVATED PROTEIN KINASE"/>
    <property type="match status" value="1"/>
</dbReference>
<evidence type="ECO:0000256" key="4">
    <source>
        <dbReference type="ARBA" id="ARBA00022741"/>
    </source>
</evidence>
<dbReference type="Gene3D" id="3.30.200.20">
    <property type="entry name" value="Phosphorylase Kinase, domain 1"/>
    <property type="match status" value="1"/>
</dbReference>
<proteinExistence type="predicted"/>
<evidence type="ECO:0000313" key="13">
    <source>
        <dbReference type="Proteomes" id="UP000613740"/>
    </source>
</evidence>
<keyword evidence="2" id="KW-0723">Serine/threonine-protein kinase</keyword>
<feature type="region of interest" description="Disordered" evidence="10">
    <location>
        <begin position="1162"/>
        <end position="1189"/>
    </location>
</feature>
<feature type="compositionally biased region" description="Low complexity" evidence="10">
    <location>
        <begin position="729"/>
        <end position="740"/>
    </location>
</feature>
<dbReference type="GO" id="GO:0005524">
    <property type="term" value="F:ATP binding"/>
    <property type="evidence" value="ECO:0007669"/>
    <property type="project" value="UniProtKB-KW"/>
</dbReference>
<feature type="region of interest" description="Disordered" evidence="10">
    <location>
        <begin position="1847"/>
        <end position="1870"/>
    </location>
</feature>
<dbReference type="Gene3D" id="1.10.510.10">
    <property type="entry name" value="Transferase(Phosphotransferase) domain 1"/>
    <property type="match status" value="1"/>
</dbReference>
<feature type="region of interest" description="Disordered" evidence="10">
    <location>
        <begin position="1036"/>
        <end position="1055"/>
    </location>
</feature>
<dbReference type="SMART" id="SM00220">
    <property type="entry name" value="S_TKc"/>
    <property type="match status" value="1"/>
</dbReference>
<protein>
    <recommendedName>
        <fullName evidence="1">cyclin-dependent kinase</fullName>
        <ecNumber evidence="1">2.7.11.22</ecNumber>
    </recommendedName>
</protein>
<dbReference type="Proteomes" id="UP000613740">
    <property type="component" value="Unassembled WGS sequence"/>
</dbReference>
<feature type="region of interest" description="Disordered" evidence="10">
    <location>
        <begin position="729"/>
        <end position="764"/>
    </location>
</feature>
<dbReference type="InterPro" id="IPR011009">
    <property type="entry name" value="Kinase-like_dom_sf"/>
</dbReference>
<evidence type="ECO:0000256" key="2">
    <source>
        <dbReference type="ARBA" id="ARBA00022527"/>
    </source>
</evidence>
<keyword evidence="6" id="KW-0067">ATP-binding</keyword>
<evidence type="ECO:0000256" key="9">
    <source>
        <dbReference type="SAM" id="Coils"/>
    </source>
</evidence>
<feature type="compositionally biased region" description="Polar residues" evidence="10">
    <location>
        <begin position="1375"/>
        <end position="1387"/>
    </location>
</feature>
<evidence type="ECO:0000313" key="12">
    <source>
        <dbReference type="EMBL" id="KAG2453978.1"/>
    </source>
</evidence>
<feature type="compositionally biased region" description="Low complexity" evidence="10">
    <location>
        <begin position="1348"/>
        <end position="1361"/>
    </location>
</feature>
<keyword evidence="4" id="KW-0547">Nucleotide-binding</keyword>
<evidence type="ECO:0000256" key="5">
    <source>
        <dbReference type="ARBA" id="ARBA00022777"/>
    </source>
</evidence>
<evidence type="ECO:0000256" key="6">
    <source>
        <dbReference type="ARBA" id="ARBA00022840"/>
    </source>
</evidence>
<feature type="region of interest" description="Disordered" evidence="10">
    <location>
        <begin position="381"/>
        <end position="410"/>
    </location>
</feature>
<sequence>MMQADSQALAGSPPMQRSYDFVSVIDEGAYGTVFACVQQPAGTVVAIKQCKHATDPLVRRLLLREIRILRSLPRHPCVVALLDAFRSQSSGRPHLVFEHMERSLHKDLDARGGSGEPPCAIKAKLVAWQLFQGLTHLHAQKVVHRDIKPANVLLSGSGTATVAKLCDFGFAREVSSSRPEAQERLSSYVVTRWYRAPEILVGDRYGMAADVWSLGCTLAEMACQGVPLFPGASTLDQLARIMRCFGPLPPGQTLCLHTDKRLAPLRKPPPRSRNLAERLKGVDPHLLDLISACLTLDPLRRPSARALLGAAYFRDVPLLLLAGSPLAPSLAPLLEQQAAQGPAPQPHPQRAASKRALEEPAGADTASSSAGAAAAAAAAAGGGGRSASDTSGAAAAAARKRPSDVLPRPSVQLVSSMQTTKAASDSLIDGGGGAVSGGSAAAAATMAPADAARVGAAPAQQVGASAPHTRISEVRPAAAPAAVEDGVHTSSAAAVAVAAMPGPQPSDGGVDGGAAGARPSCTGGPVDPTAPDRWASTISEPPPPGYRYDRTVSIGVDGLSAPTGADAGSALQSSVILGSDLVLIGPGGGSCRDVQPSGYGSTATAGVAAAAAVAMDAVARRLIPDAGSERLLQPLPLGSELPPLLPPPMPLLQPLDAPLQPPVPMQPLTRPRGGVLGLDVATVAPVSADGSSSSKLRQLLLQPFMVSGGSGSAALGLLAPEAGVAARASQPPAAAGPALGSSGGLAGGDGGGRTTSTSPSSIHSLRAAARSRGLPLLTLAPHEIAAAVDEAAAANASAATATAAAAAAAVAAGMSIDGLVAQGVISADGASDDDEDTVEATVAALLAASTPGRDGSPAVDAAAAAPAAARALAPRAPVVIPVRSSPRAASTAAARRASCAAAIGGDATVSSSTASNAFDGLVTLGSPALAVPPPPLPPLRLLAPSLVSSMTAATSPGGLHGAAVAAATGAAAVEQSNIASGDGVAAVPTPPAVVAAAALAAGQALRRPAREQRVAAGGPPRVVRASASMVEFVPPAPWLPPHHHQQQQQQQQEQQQAMLLLQHTAGSAVVYAGGGGSVAGRDGGLGCGTAPGTGTGGTGPRALGSGAGGSSFGGLSLVKTNINNKLHPGAADASDTSNRILRNLDFSMLPDQHQQHLQQLLPSGAPPALSHGAAPGVHNPSLHRPGAAAGAAAAAAAAAATAAGHKPPPPPPLVHMPHVRGAISTTAAAVAALVAGTPTFVSVSQLHGGSGTAALIDTGATLPGAFNYSSASAAAGAASAAGGGGGGGSALSQFQEAEPYHETLYEDEGGDGNGGGGFKAAAPPRVLQAHMNLFQQQARYVAQHSEQSRPMRPPMQQLQQQVPPPHTSWDHQRGPTPSSVSSVGCLNSGAATNTANGVDGVTPAPRLSQLLELAAGGGGEAGNSAQQRVLMLQPQQQQPGSARRALVGVPVALASLLPGMSVNGGGAAAGDVTAVARAGGCSSGGGSGYVIGAAAAAASLSGGGGLGTSGNSGSGSRMRVGEVVLGAMGSSSSSCGLSRGYGRPPLGVLALDVLSEEPTAEQQQQQQQSATLQAAQQHAQQQQQQQQAVARQQLHSCAAAAAAVSTACLPGATSPPVAFARASSRLGQLSRLSRSVTDAAPPFVTAAAAATPGTAAGSMATARDVTTVGDGAAVVASSIGTAAAANGGGVVPGAVGSNCASSGAGIGATAGPASAQARSRFTTEQQQLPSSCASAGYIRLTSLASLASAGGGDDGGGDEAPYAGTAARPGATAGAAASAPSAAASRRLPAGSVVVSYSAKVSAPLAVPPVEALLLAVVATAPVEGARAGMQQEPPPVVPAAITSTVVDRDRQQQQQQQQHQAPMQRRSSGLGGLLARVFACGRGSLPYK</sequence>
<dbReference type="OrthoDB" id="10630357at2759"/>
<comment type="caution">
    <text evidence="12">The sequence shown here is derived from an EMBL/GenBank/DDBJ whole genome shotgun (WGS) entry which is preliminary data.</text>
</comment>
<dbReference type="Pfam" id="PF00069">
    <property type="entry name" value="Pkinase"/>
    <property type="match status" value="1"/>
</dbReference>
<keyword evidence="5" id="KW-0418">Kinase</keyword>
<name>A0A835WVI0_9CHLO</name>
<dbReference type="GO" id="GO:0004693">
    <property type="term" value="F:cyclin-dependent protein serine/threonine kinase activity"/>
    <property type="evidence" value="ECO:0007669"/>
    <property type="project" value="UniProtKB-EC"/>
</dbReference>
<keyword evidence="13" id="KW-1185">Reference proteome</keyword>
<comment type="catalytic activity">
    <reaction evidence="7">
        <text>L-threonyl-[protein] + ATP = O-phospho-L-threonyl-[protein] + ADP + H(+)</text>
        <dbReference type="Rhea" id="RHEA:46608"/>
        <dbReference type="Rhea" id="RHEA-COMP:11060"/>
        <dbReference type="Rhea" id="RHEA-COMP:11605"/>
        <dbReference type="ChEBI" id="CHEBI:15378"/>
        <dbReference type="ChEBI" id="CHEBI:30013"/>
        <dbReference type="ChEBI" id="CHEBI:30616"/>
        <dbReference type="ChEBI" id="CHEBI:61977"/>
        <dbReference type="ChEBI" id="CHEBI:456216"/>
        <dbReference type="EC" id="2.7.11.22"/>
    </reaction>
</comment>
<dbReference type="PROSITE" id="PS50011">
    <property type="entry name" value="PROTEIN_KINASE_DOM"/>
    <property type="match status" value="1"/>
</dbReference>
<feature type="coiled-coil region" evidence="9">
    <location>
        <begin position="1565"/>
        <end position="1592"/>
    </location>
</feature>
<accession>A0A835WVI0</accession>
<evidence type="ECO:0000256" key="3">
    <source>
        <dbReference type="ARBA" id="ARBA00022679"/>
    </source>
</evidence>
<evidence type="ECO:0000256" key="1">
    <source>
        <dbReference type="ARBA" id="ARBA00012425"/>
    </source>
</evidence>
<dbReference type="EC" id="2.7.11.22" evidence="1"/>
<feature type="domain" description="Protein kinase" evidence="11">
    <location>
        <begin position="19"/>
        <end position="313"/>
    </location>
</feature>
<dbReference type="InterPro" id="IPR000719">
    <property type="entry name" value="Prot_kinase_dom"/>
</dbReference>
<gene>
    <name evidence="12" type="ORF">HYH02_001024</name>
</gene>
<dbReference type="InterPro" id="IPR008271">
    <property type="entry name" value="Ser/Thr_kinase_AS"/>
</dbReference>